<dbReference type="KEGG" id="glz:GLAREA_02814"/>
<reference evidence="2 3" key="1">
    <citation type="journal article" date="2013" name="BMC Genomics">
        <title>Genomics-driven discovery of the pneumocandin biosynthetic gene cluster in the fungus Glarea lozoyensis.</title>
        <authorList>
            <person name="Chen L."/>
            <person name="Yue Q."/>
            <person name="Zhang X."/>
            <person name="Xiang M."/>
            <person name="Wang C."/>
            <person name="Li S."/>
            <person name="Che Y."/>
            <person name="Ortiz-Lopez F.J."/>
            <person name="Bills G.F."/>
            <person name="Liu X."/>
            <person name="An Z."/>
        </authorList>
    </citation>
    <scope>NUCLEOTIDE SEQUENCE [LARGE SCALE GENOMIC DNA]</scope>
    <source>
        <strain evidence="3">ATCC 20868 / MF5171</strain>
    </source>
</reference>
<feature type="signal peptide" evidence="1">
    <location>
        <begin position="1"/>
        <end position="15"/>
    </location>
</feature>
<sequence length="347" mass="35252">MRSTILTFLIPSISALQLAAFYEPHYISNDANDTSSLEPPPFHNNELLKRDGGCPVQFNSCSTLNANYGGACCTVGSTCSIDGGRNVACCPIGALCTGSITAATATTTGGVIIGGATTSGITNTPATTTGAVPTITSAAGIVANPYFPFPIIQTTFANAAACSQAYSACQGNYAACTANLQGGAFGVTVVAPQGGVTVAPTAQNLGPAAATSICSSLSQAACMNLAEGNCAQYGGATTGGSFVVGGSANAAPRQTAGCVAAMGVMAGLGMGVVGRMNLLHITQSVIEVSFLLKLQRSISVHDVVPACSQLAPPETHRYYTGSALHRELEFKEGYQVCYDLLCHYSEK</sequence>
<dbReference type="Proteomes" id="UP000016922">
    <property type="component" value="Unassembled WGS sequence"/>
</dbReference>
<dbReference type="GeneID" id="19461870"/>
<gene>
    <name evidence="2" type="ORF">GLAREA_02814</name>
</gene>
<dbReference type="eggNOG" id="ENOG502SQGD">
    <property type="taxonomic scope" value="Eukaryota"/>
</dbReference>
<evidence type="ECO:0000313" key="2">
    <source>
        <dbReference type="EMBL" id="EPE26900.1"/>
    </source>
</evidence>
<evidence type="ECO:0000313" key="3">
    <source>
        <dbReference type="Proteomes" id="UP000016922"/>
    </source>
</evidence>
<proteinExistence type="predicted"/>
<dbReference type="OMA" id="SICSRDA"/>
<keyword evidence="1" id="KW-0732">Signal</keyword>
<dbReference type="PANTHER" id="PTHR39599">
    <property type="entry name" value="GPI-ANCHORED PROTEIN (EUROFUNG)-RELATED-RELATED"/>
    <property type="match status" value="1"/>
</dbReference>
<dbReference type="PANTHER" id="PTHR39599:SF1">
    <property type="entry name" value="GPI-ANCHORED PROTEIN (EUROFUNG)"/>
    <property type="match status" value="1"/>
</dbReference>
<dbReference type="OrthoDB" id="5410926at2759"/>
<evidence type="ECO:0000256" key="1">
    <source>
        <dbReference type="SAM" id="SignalP"/>
    </source>
</evidence>
<name>S3CMF8_GLAL2</name>
<feature type="chain" id="PRO_5013334284" evidence="1">
    <location>
        <begin position="16"/>
        <end position="347"/>
    </location>
</feature>
<organism evidence="2 3">
    <name type="scientific">Glarea lozoyensis (strain ATCC 20868 / MF5171)</name>
    <dbReference type="NCBI Taxonomy" id="1116229"/>
    <lineage>
        <taxon>Eukaryota</taxon>
        <taxon>Fungi</taxon>
        <taxon>Dikarya</taxon>
        <taxon>Ascomycota</taxon>
        <taxon>Pezizomycotina</taxon>
        <taxon>Leotiomycetes</taxon>
        <taxon>Helotiales</taxon>
        <taxon>Helotiaceae</taxon>
        <taxon>Glarea</taxon>
    </lineage>
</organism>
<dbReference type="AlphaFoldDB" id="S3CMF8"/>
<dbReference type="HOGENOM" id="CLU_068709_0_0_1"/>
<accession>S3CMF8</accession>
<dbReference type="EMBL" id="KE145370">
    <property type="protein sequence ID" value="EPE26900.1"/>
    <property type="molecule type" value="Genomic_DNA"/>
</dbReference>
<dbReference type="RefSeq" id="XP_008086090.1">
    <property type="nucleotide sequence ID" value="XM_008087899.1"/>
</dbReference>
<protein>
    <submittedName>
        <fullName evidence="2">Uncharacterized protein</fullName>
    </submittedName>
</protein>
<keyword evidence="3" id="KW-1185">Reference proteome</keyword>